<feature type="transmembrane region" description="Helical" evidence="2">
    <location>
        <begin position="66"/>
        <end position="93"/>
    </location>
</feature>
<keyword evidence="2" id="KW-0472">Membrane</keyword>
<dbReference type="AlphaFoldDB" id="A0A1B1APF0"/>
<dbReference type="KEGG" id="sgs:AVL59_01630"/>
<keyword evidence="2" id="KW-0812">Transmembrane</keyword>
<evidence type="ECO:0000313" key="5">
    <source>
        <dbReference type="Proteomes" id="UP000092659"/>
    </source>
</evidence>
<feature type="compositionally biased region" description="Basic and acidic residues" evidence="1">
    <location>
        <begin position="15"/>
        <end position="27"/>
    </location>
</feature>
<evidence type="ECO:0000313" key="6">
    <source>
        <dbReference type="Proteomes" id="UP001519309"/>
    </source>
</evidence>
<proteinExistence type="predicted"/>
<evidence type="ECO:0000313" key="4">
    <source>
        <dbReference type="EMBL" id="MBP2052894.1"/>
    </source>
</evidence>
<keyword evidence="6" id="KW-1185">Reference proteome</keyword>
<dbReference type="EMBL" id="CP016279">
    <property type="protein sequence ID" value="ANP48443.1"/>
    <property type="molecule type" value="Genomic_DNA"/>
</dbReference>
<keyword evidence="2" id="KW-1133">Transmembrane helix</keyword>
<dbReference type="EMBL" id="JAGGLP010000013">
    <property type="protein sequence ID" value="MBP2052894.1"/>
    <property type="molecule type" value="Genomic_DNA"/>
</dbReference>
<evidence type="ECO:0000256" key="1">
    <source>
        <dbReference type="SAM" id="MobiDB-lite"/>
    </source>
</evidence>
<accession>A0A1B1APF0</accession>
<reference evidence="4 6" key="2">
    <citation type="submission" date="2021-03" db="EMBL/GenBank/DDBJ databases">
        <title>Genomic Encyclopedia of Type Strains, Phase IV (KMG-IV): sequencing the most valuable type-strain genomes for metagenomic binning, comparative biology and taxonomic classification.</title>
        <authorList>
            <person name="Goeker M."/>
        </authorList>
    </citation>
    <scope>NUCLEOTIDE SEQUENCE [LARGE SCALE GENOMIC DNA]</scope>
    <source>
        <strain evidence="4 6">DSM 40499</strain>
    </source>
</reference>
<name>A0A1B1APF0_9ACTN</name>
<feature type="region of interest" description="Disordered" evidence="1">
    <location>
        <begin position="1"/>
        <end position="27"/>
    </location>
</feature>
<dbReference type="Proteomes" id="UP000092659">
    <property type="component" value="Chromosome"/>
</dbReference>
<organism evidence="3 5">
    <name type="scientific">Streptomyces griseochromogenes</name>
    <dbReference type="NCBI Taxonomy" id="68214"/>
    <lineage>
        <taxon>Bacteria</taxon>
        <taxon>Bacillati</taxon>
        <taxon>Actinomycetota</taxon>
        <taxon>Actinomycetes</taxon>
        <taxon>Kitasatosporales</taxon>
        <taxon>Streptomycetaceae</taxon>
        <taxon>Streptomyces</taxon>
    </lineage>
</organism>
<reference evidence="3 5" key="1">
    <citation type="submission" date="2016-06" db="EMBL/GenBank/DDBJ databases">
        <title>Complete genome sequence of Streptomyces griseochromogenes ATCC 14511, the Blasticidin S producer.</title>
        <authorList>
            <person name="Wu L."/>
        </authorList>
    </citation>
    <scope>NUCLEOTIDE SEQUENCE [LARGE SCALE GENOMIC DNA]</scope>
    <source>
        <strain evidence="3 5">ATCC 14511</strain>
    </source>
</reference>
<protein>
    <submittedName>
        <fullName evidence="3">Uncharacterized protein</fullName>
    </submittedName>
</protein>
<evidence type="ECO:0000256" key="2">
    <source>
        <dbReference type="SAM" id="Phobius"/>
    </source>
</evidence>
<feature type="transmembrane region" description="Helical" evidence="2">
    <location>
        <begin position="36"/>
        <end position="60"/>
    </location>
</feature>
<sequence>MAGHAQWQRQGADQVPRDQAGDERARDDQVLRHRKAIAMTVVGALVIAGHVGAFGAALAASAWTEWGVNAILAVVLLKVVFMGGHVVLARFAIRRGKTVRLPWMLRHRRPTSLAATPPAAETATIKE</sequence>
<gene>
    <name evidence="3" type="ORF">AVL59_01630</name>
    <name evidence="4" type="ORF">J2Z21_005883</name>
</gene>
<evidence type="ECO:0000313" key="3">
    <source>
        <dbReference type="EMBL" id="ANP48443.1"/>
    </source>
</evidence>
<dbReference type="Proteomes" id="UP001519309">
    <property type="component" value="Unassembled WGS sequence"/>
</dbReference>